<keyword evidence="1" id="KW-0472">Membrane</keyword>
<accession>A0A1I5Y9N8</accession>
<reference evidence="3" key="1">
    <citation type="submission" date="2016-10" db="EMBL/GenBank/DDBJ databases">
        <authorList>
            <person name="Varghese N."/>
            <person name="Submissions S."/>
        </authorList>
    </citation>
    <scope>NUCLEOTIDE SEQUENCE [LARGE SCALE GENOMIC DNA]</scope>
    <source>
        <strain evidence="3">JCM 10271</strain>
    </source>
</reference>
<dbReference type="AlphaFoldDB" id="A0A1I5Y9N8"/>
<keyword evidence="1" id="KW-1133">Transmembrane helix</keyword>
<name>A0A1I5Y9N8_9RHOB</name>
<dbReference type="RefSeq" id="WP_093010711.1">
    <property type="nucleotide sequence ID" value="NZ_FOXV01000005.1"/>
</dbReference>
<evidence type="ECO:0000313" key="3">
    <source>
        <dbReference type="Proteomes" id="UP000243106"/>
    </source>
</evidence>
<keyword evidence="3" id="KW-1185">Reference proteome</keyword>
<dbReference type="EMBL" id="FOXV01000005">
    <property type="protein sequence ID" value="SFQ40915.1"/>
    <property type="molecule type" value="Genomic_DNA"/>
</dbReference>
<dbReference type="InterPro" id="IPR018895">
    <property type="entry name" value="DUF2474"/>
</dbReference>
<evidence type="ECO:0000313" key="2">
    <source>
        <dbReference type="EMBL" id="SFQ40915.1"/>
    </source>
</evidence>
<dbReference type="Pfam" id="PF10617">
    <property type="entry name" value="DUF2474"/>
    <property type="match status" value="1"/>
</dbReference>
<keyword evidence="1" id="KW-0812">Transmembrane</keyword>
<evidence type="ECO:0000256" key="1">
    <source>
        <dbReference type="SAM" id="Phobius"/>
    </source>
</evidence>
<sequence>MAHDPRPTKVKLAWFVVIWAASITTLGIVAWLIRLVAV</sequence>
<dbReference type="Proteomes" id="UP000243106">
    <property type="component" value="Unassembled WGS sequence"/>
</dbReference>
<feature type="transmembrane region" description="Helical" evidence="1">
    <location>
        <begin position="12"/>
        <end position="33"/>
    </location>
</feature>
<protein>
    <recommendedName>
        <fullName evidence="4">DUF2474 domain-containing protein</fullName>
    </recommendedName>
</protein>
<organism evidence="2 3">
    <name type="scientific">Roseivivax halotolerans</name>
    <dbReference type="NCBI Taxonomy" id="93684"/>
    <lineage>
        <taxon>Bacteria</taxon>
        <taxon>Pseudomonadati</taxon>
        <taxon>Pseudomonadota</taxon>
        <taxon>Alphaproteobacteria</taxon>
        <taxon>Rhodobacterales</taxon>
        <taxon>Roseobacteraceae</taxon>
        <taxon>Roseivivax</taxon>
    </lineage>
</organism>
<gene>
    <name evidence="2" type="ORF">SAMN05421853_10583</name>
</gene>
<evidence type="ECO:0008006" key="4">
    <source>
        <dbReference type="Google" id="ProtNLM"/>
    </source>
</evidence>
<proteinExistence type="predicted"/>